<dbReference type="Proteomes" id="UP000001357">
    <property type="component" value="Unassembled WGS sequence"/>
</dbReference>
<dbReference type="InterPro" id="IPR015267">
    <property type="entry name" value="PPP4R2"/>
</dbReference>
<dbReference type="PANTHER" id="PTHR16487:SF0">
    <property type="entry name" value="PROTEIN PHOSPHATASE 4 REGULATORY SUBUNIT 2-RELATED"/>
    <property type="match status" value="1"/>
</dbReference>
<dbReference type="KEGG" id="mbr:MONBRDRAFT_37161"/>
<feature type="region of interest" description="Disordered" evidence="2">
    <location>
        <begin position="175"/>
        <end position="213"/>
    </location>
</feature>
<dbReference type="GO" id="GO:0030289">
    <property type="term" value="C:protein phosphatase 4 complex"/>
    <property type="evidence" value="ECO:0000318"/>
    <property type="project" value="GO_Central"/>
</dbReference>
<dbReference type="RefSeq" id="XP_001746172.1">
    <property type="nucleotide sequence ID" value="XM_001746120.1"/>
</dbReference>
<sequence>MGEPVPTVSHEQEALLRQIAQTGCANEAWDTIKVAIKACCLRYVDAVLGHARAAPPHVIHIPPKPTRPEATEGPAHDTFVARLAKHDVRSKIAPRTARRLAAQHRADFSHTSASSLLAGAFVLLDHFERLPFTCQRLTEIILNAAPTLHNPEAAVRHIEQLLRVDTCLNRDHLPQRAEFEARPTNRSSSQQVNEGEPYPSSMLPDHGEADNVDNEINAGGVRIMAAQVLTSDLDSLARMDTDLDFDAENNEGNGHASAGGDAGEGLDQSGSDSSHDSVDSNPTGHDSQDSHDSQEGPSELAGLNHHTHNEDSERGPDLDSQENSNGSSTDGDNTFAGSSALDAAMAIPPGLLGDSETTNQGPPEKQAKLLLG</sequence>
<feature type="compositionally biased region" description="Polar residues" evidence="2">
    <location>
        <begin position="184"/>
        <end position="193"/>
    </location>
</feature>
<dbReference type="EMBL" id="CH991552">
    <property type="protein sequence ID" value="EDQ89067.1"/>
    <property type="molecule type" value="Genomic_DNA"/>
</dbReference>
<evidence type="ECO:0000313" key="4">
    <source>
        <dbReference type="Proteomes" id="UP000001357"/>
    </source>
</evidence>
<feature type="compositionally biased region" description="Polar residues" evidence="2">
    <location>
        <begin position="321"/>
        <end position="337"/>
    </location>
</feature>
<comment type="similarity">
    <text evidence="1">Belongs to the PPP4R2 family.</text>
</comment>
<dbReference type="GO" id="GO:0005634">
    <property type="term" value="C:nucleus"/>
    <property type="evidence" value="ECO:0000318"/>
    <property type="project" value="GO_Central"/>
</dbReference>
<dbReference type="PANTHER" id="PTHR16487">
    <property type="entry name" value="PPP4R2-RELATED PROTEIN"/>
    <property type="match status" value="1"/>
</dbReference>
<proteinExistence type="inferred from homology"/>
<dbReference type="GeneID" id="5891352"/>
<dbReference type="GO" id="GO:0005737">
    <property type="term" value="C:cytoplasm"/>
    <property type="evidence" value="ECO:0000318"/>
    <property type="project" value="GO_Central"/>
</dbReference>
<evidence type="ECO:0000256" key="1">
    <source>
        <dbReference type="ARBA" id="ARBA00009207"/>
    </source>
</evidence>
<protein>
    <submittedName>
        <fullName evidence="3">Uncharacterized protein</fullName>
    </submittedName>
</protein>
<reference evidence="3 4" key="1">
    <citation type="journal article" date="2008" name="Nature">
        <title>The genome of the choanoflagellate Monosiga brevicollis and the origin of metazoans.</title>
        <authorList>
            <consortium name="JGI Sequencing"/>
            <person name="King N."/>
            <person name="Westbrook M.J."/>
            <person name="Young S.L."/>
            <person name="Kuo A."/>
            <person name="Abedin M."/>
            <person name="Chapman J."/>
            <person name="Fairclough S."/>
            <person name="Hellsten U."/>
            <person name="Isogai Y."/>
            <person name="Letunic I."/>
            <person name="Marr M."/>
            <person name="Pincus D."/>
            <person name="Putnam N."/>
            <person name="Rokas A."/>
            <person name="Wright K.J."/>
            <person name="Zuzow R."/>
            <person name="Dirks W."/>
            <person name="Good M."/>
            <person name="Goodstein D."/>
            <person name="Lemons D."/>
            <person name="Li W."/>
            <person name="Lyons J.B."/>
            <person name="Morris A."/>
            <person name="Nichols S."/>
            <person name="Richter D.J."/>
            <person name="Salamov A."/>
            <person name="Bork P."/>
            <person name="Lim W.A."/>
            <person name="Manning G."/>
            <person name="Miller W.T."/>
            <person name="McGinnis W."/>
            <person name="Shapiro H."/>
            <person name="Tjian R."/>
            <person name="Grigoriev I.V."/>
            <person name="Rokhsar D."/>
        </authorList>
    </citation>
    <scope>NUCLEOTIDE SEQUENCE [LARGE SCALE GENOMIC DNA]</scope>
    <source>
        <strain evidence="4">MX1 / ATCC 50154</strain>
    </source>
</reference>
<evidence type="ECO:0000313" key="3">
    <source>
        <dbReference type="EMBL" id="EDQ89067.1"/>
    </source>
</evidence>
<organism evidence="3 4">
    <name type="scientific">Monosiga brevicollis</name>
    <name type="common">Choanoflagellate</name>
    <dbReference type="NCBI Taxonomy" id="81824"/>
    <lineage>
        <taxon>Eukaryota</taxon>
        <taxon>Choanoflagellata</taxon>
        <taxon>Craspedida</taxon>
        <taxon>Salpingoecidae</taxon>
        <taxon>Monosiga</taxon>
    </lineage>
</organism>
<feature type="region of interest" description="Disordered" evidence="2">
    <location>
        <begin position="245"/>
        <end position="372"/>
    </location>
</feature>
<evidence type="ECO:0000256" key="2">
    <source>
        <dbReference type="SAM" id="MobiDB-lite"/>
    </source>
</evidence>
<dbReference type="GO" id="GO:0019888">
    <property type="term" value="F:protein phosphatase regulator activity"/>
    <property type="evidence" value="ECO:0000318"/>
    <property type="project" value="GO_Central"/>
</dbReference>
<dbReference type="AlphaFoldDB" id="A9UZZ8"/>
<keyword evidence="4" id="KW-1185">Reference proteome</keyword>
<name>A9UZZ8_MONBE</name>
<dbReference type="InParanoid" id="A9UZZ8"/>
<gene>
    <name evidence="3" type="ORF">MONBRDRAFT_37161</name>
</gene>
<accession>A9UZZ8</accession>
<feature type="compositionally biased region" description="Basic and acidic residues" evidence="2">
    <location>
        <begin position="307"/>
        <end position="317"/>
    </location>
</feature>